<keyword evidence="1" id="KW-0805">Transcription regulation</keyword>
<dbReference type="GO" id="GO:0003677">
    <property type="term" value="F:DNA binding"/>
    <property type="evidence" value="ECO:0007669"/>
    <property type="project" value="UniProtKB-KW"/>
</dbReference>
<dbReference type="InterPro" id="IPR036693">
    <property type="entry name" value="TF_LuxR_autoind-bd_dom_sf"/>
</dbReference>
<dbReference type="InterPro" id="IPR000792">
    <property type="entry name" value="Tscrpt_reg_LuxR_C"/>
</dbReference>
<dbReference type="SUPFAM" id="SSF75516">
    <property type="entry name" value="Pheromone-binding domain of LuxR-like quorum-sensing transcription factors"/>
    <property type="match status" value="1"/>
</dbReference>
<dbReference type="PRINTS" id="PR00038">
    <property type="entry name" value="HTHLUXR"/>
</dbReference>
<dbReference type="Pfam" id="PF00196">
    <property type="entry name" value="GerE"/>
    <property type="match status" value="1"/>
</dbReference>
<reference evidence="5" key="1">
    <citation type="submission" date="2018-06" db="EMBL/GenBank/DDBJ databases">
        <authorList>
            <person name="Zhirakovskaya E."/>
        </authorList>
    </citation>
    <scope>NUCLEOTIDE SEQUENCE</scope>
</reference>
<dbReference type="SMART" id="SM00421">
    <property type="entry name" value="HTH_LUXR"/>
    <property type="match status" value="1"/>
</dbReference>
<dbReference type="Gene3D" id="3.30.450.80">
    <property type="entry name" value="Transcription factor LuxR-like, autoinducer-binding domain"/>
    <property type="match status" value="1"/>
</dbReference>
<evidence type="ECO:0000256" key="2">
    <source>
        <dbReference type="ARBA" id="ARBA00023125"/>
    </source>
</evidence>
<keyword evidence="3" id="KW-0804">Transcription</keyword>
<dbReference type="InterPro" id="IPR016032">
    <property type="entry name" value="Sig_transdc_resp-reg_C-effctor"/>
</dbReference>
<evidence type="ECO:0000256" key="3">
    <source>
        <dbReference type="ARBA" id="ARBA00023163"/>
    </source>
</evidence>
<dbReference type="AlphaFoldDB" id="A0A3B0YHU3"/>
<gene>
    <name evidence="5" type="ORF">MNBD_GAMMA14-265</name>
</gene>
<dbReference type="PANTHER" id="PTHR44688:SF16">
    <property type="entry name" value="DNA-BINDING TRANSCRIPTIONAL ACTIVATOR DEVR_DOSR"/>
    <property type="match status" value="1"/>
</dbReference>
<evidence type="ECO:0000259" key="4">
    <source>
        <dbReference type="PROSITE" id="PS50043"/>
    </source>
</evidence>
<name>A0A3B0YHU3_9ZZZZ</name>
<organism evidence="5">
    <name type="scientific">hydrothermal vent metagenome</name>
    <dbReference type="NCBI Taxonomy" id="652676"/>
    <lineage>
        <taxon>unclassified sequences</taxon>
        <taxon>metagenomes</taxon>
        <taxon>ecological metagenomes</taxon>
    </lineage>
</organism>
<sequence>MLELKLNKSNLRSLMSIMNDCLYVRSQSDILGVLDLLSDTIPFNAASLCRKDRKSGIIYLDKSINHSYPEGWVNNYVKNNLALVDPVAIASSTATGPYTWEEAYGGTELTHELKEFIGLAEDYGMKAGVACSCNPCRADDVDTLLSLETNGCNVGDEYLAIVGYILPHLHEAIDRIDKAAERPADLPGFTVREKETLKWAYQGKTAWEIGVILSISERTVKFHLKNIYRKLNVTNRPQAIAKAIRYGVV</sequence>
<dbReference type="CDD" id="cd06170">
    <property type="entry name" value="LuxR_C_like"/>
    <property type="match status" value="1"/>
</dbReference>
<dbReference type="InterPro" id="IPR005143">
    <property type="entry name" value="TF_LuxR_autoind-bd_dom"/>
</dbReference>
<dbReference type="PROSITE" id="PS50043">
    <property type="entry name" value="HTH_LUXR_2"/>
    <property type="match status" value="1"/>
</dbReference>
<dbReference type="SUPFAM" id="SSF46894">
    <property type="entry name" value="C-terminal effector domain of the bipartite response regulators"/>
    <property type="match status" value="1"/>
</dbReference>
<dbReference type="GO" id="GO:0006355">
    <property type="term" value="P:regulation of DNA-templated transcription"/>
    <property type="evidence" value="ECO:0007669"/>
    <property type="project" value="InterPro"/>
</dbReference>
<dbReference type="EMBL" id="UOFM01000291">
    <property type="protein sequence ID" value="VAW79001.1"/>
    <property type="molecule type" value="Genomic_DNA"/>
</dbReference>
<dbReference type="Gene3D" id="1.10.10.10">
    <property type="entry name" value="Winged helix-like DNA-binding domain superfamily/Winged helix DNA-binding domain"/>
    <property type="match status" value="1"/>
</dbReference>
<dbReference type="PROSITE" id="PS00622">
    <property type="entry name" value="HTH_LUXR_1"/>
    <property type="match status" value="1"/>
</dbReference>
<keyword evidence="2" id="KW-0238">DNA-binding</keyword>
<protein>
    <recommendedName>
        <fullName evidence="4">HTH luxR-type domain-containing protein</fullName>
    </recommendedName>
</protein>
<evidence type="ECO:0000313" key="5">
    <source>
        <dbReference type="EMBL" id="VAW79001.1"/>
    </source>
</evidence>
<dbReference type="Pfam" id="PF03472">
    <property type="entry name" value="Autoind_bind"/>
    <property type="match status" value="1"/>
</dbReference>
<evidence type="ECO:0000256" key="1">
    <source>
        <dbReference type="ARBA" id="ARBA00023015"/>
    </source>
</evidence>
<accession>A0A3B0YHU3</accession>
<proteinExistence type="predicted"/>
<dbReference type="PANTHER" id="PTHR44688">
    <property type="entry name" value="DNA-BINDING TRANSCRIPTIONAL ACTIVATOR DEVR_DOSR"/>
    <property type="match status" value="1"/>
</dbReference>
<dbReference type="InterPro" id="IPR036388">
    <property type="entry name" value="WH-like_DNA-bd_sf"/>
</dbReference>
<feature type="domain" description="HTH luxR-type" evidence="4">
    <location>
        <begin position="182"/>
        <end position="247"/>
    </location>
</feature>